<evidence type="ECO:0008006" key="4">
    <source>
        <dbReference type="Google" id="ProtNLM"/>
    </source>
</evidence>
<dbReference type="OrthoDB" id="6359856at2759"/>
<proteinExistence type="predicted"/>
<accession>A0A9P0EGN6</accession>
<feature type="compositionally biased region" description="Basic and acidic residues" evidence="1">
    <location>
        <begin position="173"/>
        <end position="182"/>
    </location>
</feature>
<feature type="compositionally biased region" description="Polar residues" evidence="1">
    <location>
        <begin position="86"/>
        <end position="99"/>
    </location>
</feature>
<dbReference type="Proteomes" id="UP001152798">
    <property type="component" value="Chromosome 3"/>
</dbReference>
<evidence type="ECO:0000313" key="3">
    <source>
        <dbReference type="Proteomes" id="UP001152798"/>
    </source>
</evidence>
<dbReference type="AlphaFoldDB" id="A0A9P0EGN6"/>
<feature type="region of interest" description="Disordered" evidence="1">
    <location>
        <begin position="121"/>
        <end position="182"/>
    </location>
</feature>
<gene>
    <name evidence="2" type="ORF">NEZAVI_LOCUS5181</name>
</gene>
<name>A0A9P0EGN6_NEZVI</name>
<evidence type="ECO:0000313" key="2">
    <source>
        <dbReference type="EMBL" id="CAH1394759.1"/>
    </source>
</evidence>
<feature type="region of interest" description="Disordered" evidence="1">
    <location>
        <begin position="78"/>
        <end position="105"/>
    </location>
</feature>
<keyword evidence="3" id="KW-1185">Reference proteome</keyword>
<evidence type="ECO:0000256" key="1">
    <source>
        <dbReference type="SAM" id="MobiDB-lite"/>
    </source>
</evidence>
<sequence>MSHLFNMFVKQVAEHCDSSNMPDCQKVLLVYGLTNLAKMEDDSLDKMDPYQRGANDIIWESMMHGSYKKKDSSLENRDYYSDAIEPSTSEGNQLGSQEEASSKVESYAGSRYIVGPMVVRVKPDGSPVPQDEPLPKDEDAEEYQQMRSKPIPSIAEISARHVSSSISTRRARHNDNLSDNHN</sequence>
<dbReference type="EMBL" id="OV725079">
    <property type="protein sequence ID" value="CAH1394759.1"/>
    <property type="molecule type" value="Genomic_DNA"/>
</dbReference>
<organism evidence="2 3">
    <name type="scientific">Nezara viridula</name>
    <name type="common">Southern green stink bug</name>
    <name type="synonym">Cimex viridulus</name>
    <dbReference type="NCBI Taxonomy" id="85310"/>
    <lineage>
        <taxon>Eukaryota</taxon>
        <taxon>Metazoa</taxon>
        <taxon>Ecdysozoa</taxon>
        <taxon>Arthropoda</taxon>
        <taxon>Hexapoda</taxon>
        <taxon>Insecta</taxon>
        <taxon>Pterygota</taxon>
        <taxon>Neoptera</taxon>
        <taxon>Paraneoptera</taxon>
        <taxon>Hemiptera</taxon>
        <taxon>Heteroptera</taxon>
        <taxon>Panheteroptera</taxon>
        <taxon>Pentatomomorpha</taxon>
        <taxon>Pentatomoidea</taxon>
        <taxon>Pentatomidae</taxon>
        <taxon>Pentatominae</taxon>
        <taxon>Nezara</taxon>
    </lineage>
</organism>
<reference evidence="2" key="1">
    <citation type="submission" date="2022-01" db="EMBL/GenBank/DDBJ databases">
        <authorList>
            <person name="King R."/>
        </authorList>
    </citation>
    <scope>NUCLEOTIDE SEQUENCE</scope>
</reference>
<protein>
    <recommendedName>
        <fullName evidence="4">Rhythmically expressed gene 5 protein</fullName>
    </recommendedName>
</protein>